<dbReference type="OrthoDB" id="3078453at2"/>
<organism evidence="1 2">
    <name type="scientific">Tessaracoccus flavus</name>
    <dbReference type="NCBI Taxonomy" id="1610493"/>
    <lineage>
        <taxon>Bacteria</taxon>
        <taxon>Bacillati</taxon>
        <taxon>Actinomycetota</taxon>
        <taxon>Actinomycetes</taxon>
        <taxon>Propionibacteriales</taxon>
        <taxon>Propionibacteriaceae</taxon>
        <taxon>Tessaracoccus</taxon>
    </lineage>
</organism>
<sequence length="231" mass="24368">MSTNESPSPLTDPALSGLLRVGAWAAFGSVALIVVQVVVFALWPPVHSVAEVFALMTGNPVLGLVSLDLLYVANNLLVWLFYLGLGAALWPVSRSAVIVAVGLGTLQMAAYLASNPAVEMLAVARAHADADPSMRAVLESAGEALLAAWKGTAFLTYYFMGAFVLLILVWALRRSALFAPSTAWWALAAGLLMLVPSTFGTVGMLFALASLIPWSVLCLLAGRRLLRLSVG</sequence>
<proteinExistence type="predicted"/>
<dbReference type="EMBL" id="CP019605">
    <property type="protein sequence ID" value="AQP45221.1"/>
    <property type="molecule type" value="Genomic_DNA"/>
</dbReference>
<dbReference type="Proteomes" id="UP000188324">
    <property type="component" value="Chromosome"/>
</dbReference>
<name>A0A1Q2CGI1_9ACTN</name>
<dbReference type="STRING" id="1610493.RPIT_10785"/>
<evidence type="ECO:0000313" key="2">
    <source>
        <dbReference type="Proteomes" id="UP000188324"/>
    </source>
</evidence>
<protein>
    <submittedName>
        <fullName evidence="1">Uncharacterized protein</fullName>
    </submittedName>
</protein>
<dbReference type="RefSeq" id="WP_077343071.1">
    <property type="nucleotide sequence ID" value="NZ_CP019605.1"/>
</dbReference>
<dbReference type="KEGG" id="tfl:RPIT_10785"/>
<keyword evidence="2" id="KW-1185">Reference proteome</keyword>
<accession>A0A1Q2CGI1</accession>
<evidence type="ECO:0000313" key="1">
    <source>
        <dbReference type="EMBL" id="AQP45221.1"/>
    </source>
</evidence>
<gene>
    <name evidence="1" type="ORF">RPIT_10785</name>
</gene>
<dbReference type="AlphaFoldDB" id="A0A1Q2CGI1"/>
<reference evidence="1 2" key="1">
    <citation type="journal article" date="2016" name="Int. J. Syst. Evol. Microbiol.">
        <title>Tessaracoccus flavus sp. nov., isolated from the drainage system of a lindane-producing factory.</title>
        <authorList>
            <person name="Kumari R."/>
            <person name="Singh P."/>
            <person name="Schumann P."/>
            <person name="Lal R."/>
        </authorList>
    </citation>
    <scope>NUCLEOTIDE SEQUENCE [LARGE SCALE GENOMIC DNA]</scope>
    <source>
        <strain evidence="1 2">RP1T</strain>
    </source>
</reference>